<dbReference type="InterPro" id="IPR019818">
    <property type="entry name" value="IsoCit/isopropylmalate_DH_CS"/>
</dbReference>
<evidence type="ECO:0000256" key="9">
    <source>
        <dbReference type="ARBA" id="ARBA00022842"/>
    </source>
</evidence>
<dbReference type="Gene3D" id="3.40.718.10">
    <property type="entry name" value="Isopropylmalate Dehydrogenase"/>
    <property type="match status" value="1"/>
</dbReference>
<dbReference type="InterPro" id="IPR024084">
    <property type="entry name" value="IsoPropMal-DH-like_dom"/>
</dbReference>
<sequence>MNLKVTLLPGDGIGPEVTEAAVKVMQHTADKYDIQLELREELFGGCAYDKHGTPLTEQTLAACRESNAVFLGAVGGNQWDGLPQHLKPEAGLLKLRRELGLYANVRPARVFSSFVQSSSLKNEVVRDVDFVVMRELTGGIYFGAPRGVEADKGWNTMSYERHEVERIARKAFELARDRRGRVTSVDKANVLEVSQFWRNIVREVSRDYPSVALSHMYVDNAAMQIVRDPKQFDVILTSNLFGDILSDIAGMITGSLGMLPSASIGHSHALFEPVHGSAPDIAGKNIANPIAAISSVGMMFEHLFQMSKAAQVIERAIDNTLQQGYRTADIARPGDRVLSTTEMTSHILEQCEDLYNTEAIRVFTL</sequence>
<dbReference type="NCBIfam" id="TIGR00169">
    <property type="entry name" value="leuB"/>
    <property type="match status" value="1"/>
</dbReference>
<evidence type="ECO:0000256" key="7">
    <source>
        <dbReference type="ARBA" id="ARBA00022605"/>
    </source>
</evidence>
<keyword evidence="9 14" id="KW-0460">Magnesium</keyword>
<comment type="subcellular location">
    <subcellularLocation>
        <location evidence="14">Cytoplasm</location>
    </subcellularLocation>
</comment>
<dbReference type="UniPathway" id="UPA00048">
    <property type="reaction ID" value="UER00072"/>
</dbReference>
<feature type="site" description="Important for catalysis" evidence="14">
    <location>
        <position position="187"/>
    </location>
</feature>
<dbReference type="AlphaFoldDB" id="A0A7V1LKB0"/>
<reference evidence="17" key="1">
    <citation type="journal article" date="2020" name="mSystems">
        <title>Genome- and Community-Level Interaction Insights into Carbon Utilization and Element Cycling Functions of Hydrothermarchaeota in Hydrothermal Sediment.</title>
        <authorList>
            <person name="Zhou Z."/>
            <person name="Liu Y."/>
            <person name="Xu W."/>
            <person name="Pan J."/>
            <person name="Luo Z.H."/>
            <person name="Li M."/>
        </authorList>
    </citation>
    <scope>NUCLEOTIDE SEQUENCE [LARGE SCALE GENOMIC DNA]</scope>
    <source>
        <strain evidence="17">HyVt-456</strain>
    </source>
</reference>
<keyword evidence="11 14" id="KW-0520">NAD</keyword>
<feature type="binding site" evidence="14">
    <location>
        <position position="219"/>
    </location>
    <ligand>
        <name>substrate</name>
    </ligand>
</feature>
<evidence type="ECO:0000256" key="11">
    <source>
        <dbReference type="ARBA" id="ARBA00023027"/>
    </source>
</evidence>
<evidence type="ECO:0000256" key="3">
    <source>
        <dbReference type="ARBA" id="ARBA00004762"/>
    </source>
</evidence>
<evidence type="ECO:0000256" key="5">
    <source>
        <dbReference type="ARBA" id="ARBA00011738"/>
    </source>
</evidence>
<feature type="binding site" evidence="14">
    <location>
        <position position="134"/>
    </location>
    <ligand>
        <name>substrate</name>
    </ligand>
</feature>
<evidence type="ECO:0000256" key="2">
    <source>
        <dbReference type="ARBA" id="ARBA00001936"/>
    </source>
</evidence>
<proteinExistence type="inferred from homology"/>
<dbReference type="FunFam" id="3.40.718.10:FF:000006">
    <property type="entry name" value="3-isopropylmalate dehydrogenase"/>
    <property type="match status" value="1"/>
</dbReference>
<dbReference type="PROSITE" id="PS00470">
    <property type="entry name" value="IDH_IMDH"/>
    <property type="match status" value="1"/>
</dbReference>
<comment type="caution">
    <text evidence="14">Lacks conserved residue(s) required for the propagation of feature annotation.</text>
</comment>
<feature type="binding site" evidence="14">
    <location>
        <begin position="276"/>
        <end position="288"/>
    </location>
    <ligand>
        <name>NAD(+)</name>
        <dbReference type="ChEBI" id="CHEBI:57540"/>
    </ligand>
</feature>
<evidence type="ECO:0000256" key="4">
    <source>
        <dbReference type="ARBA" id="ARBA00008319"/>
    </source>
</evidence>
<comment type="cofactor">
    <cofactor evidence="2">
        <name>Mn(2+)</name>
        <dbReference type="ChEBI" id="CHEBI:29035"/>
    </cofactor>
</comment>
<accession>A0A7V1LKB0</accession>
<feature type="domain" description="Isopropylmalate dehydrogenase-like" evidence="16">
    <location>
        <begin position="4"/>
        <end position="347"/>
    </location>
</feature>
<dbReference type="SUPFAM" id="SSF53659">
    <property type="entry name" value="Isocitrate/Isopropylmalate dehydrogenase-like"/>
    <property type="match status" value="1"/>
</dbReference>
<dbReference type="Pfam" id="PF00180">
    <property type="entry name" value="Iso_dh"/>
    <property type="match status" value="1"/>
</dbReference>
<evidence type="ECO:0000256" key="1">
    <source>
        <dbReference type="ARBA" id="ARBA00000624"/>
    </source>
</evidence>
<feature type="binding site" evidence="14">
    <location>
        <position position="219"/>
    </location>
    <ligand>
        <name>Mg(2+)</name>
        <dbReference type="ChEBI" id="CHEBI:18420"/>
    </ligand>
</feature>
<evidence type="ECO:0000256" key="6">
    <source>
        <dbReference type="ARBA" id="ARBA00022430"/>
    </source>
</evidence>
<comment type="subunit">
    <text evidence="5 14 15">Homodimer.</text>
</comment>
<evidence type="ECO:0000259" key="16">
    <source>
        <dbReference type="SMART" id="SM01329"/>
    </source>
</evidence>
<gene>
    <name evidence="14 17" type="primary">leuB</name>
    <name evidence="17" type="ORF">ENJ10_02255</name>
</gene>
<dbReference type="Proteomes" id="UP000886005">
    <property type="component" value="Unassembled WGS sequence"/>
</dbReference>
<comment type="function">
    <text evidence="14 15">Catalyzes the oxidation of 3-carboxy-2-hydroxy-4-methylpentanoate (3-isopropylmalate) to 3-carboxy-4-methyl-2-oxopentanoate. The product decarboxylates to 4-methyl-2 oxopentanoate.</text>
</comment>
<comment type="cofactor">
    <cofactor evidence="14 15">
        <name>Mg(2+)</name>
        <dbReference type="ChEBI" id="CHEBI:18420"/>
    </cofactor>
    <cofactor evidence="14 15">
        <name>Mn(2+)</name>
        <dbReference type="ChEBI" id="CHEBI:29035"/>
    </cofactor>
    <text evidence="14 15">Binds 1 Mg(2+) or Mn(2+) ion per subunit.</text>
</comment>
<evidence type="ECO:0000256" key="12">
    <source>
        <dbReference type="ARBA" id="ARBA00023211"/>
    </source>
</evidence>
<comment type="pathway">
    <text evidence="3 14 15">Amino-acid biosynthesis; L-leucine biosynthesis; L-leucine from 3-methyl-2-oxobutanoate: step 3/4.</text>
</comment>
<evidence type="ECO:0000256" key="14">
    <source>
        <dbReference type="HAMAP-Rule" id="MF_01033"/>
    </source>
</evidence>
<dbReference type="SMART" id="SM01329">
    <property type="entry name" value="Iso_dh"/>
    <property type="match status" value="1"/>
</dbReference>
<feature type="binding site" evidence="14">
    <location>
        <position position="96"/>
    </location>
    <ligand>
        <name>substrate</name>
    </ligand>
</feature>
<dbReference type="PANTHER" id="PTHR42979">
    <property type="entry name" value="3-ISOPROPYLMALATE DEHYDROGENASE"/>
    <property type="match status" value="1"/>
</dbReference>
<evidence type="ECO:0000256" key="13">
    <source>
        <dbReference type="ARBA" id="ARBA00023304"/>
    </source>
</evidence>
<keyword evidence="8 14" id="KW-0479">Metal-binding</keyword>
<keyword evidence="14" id="KW-0963">Cytoplasm</keyword>
<name>A0A7V1LKB0_CALAY</name>
<dbReference type="PANTHER" id="PTHR42979:SF1">
    <property type="entry name" value="3-ISOPROPYLMALATE DEHYDROGENASE"/>
    <property type="match status" value="1"/>
</dbReference>
<dbReference type="InterPro" id="IPR004429">
    <property type="entry name" value="Isopropylmalate_DH"/>
</dbReference>
<organism evidence="17">
    <name type="scientific">Caldithrix abyssi</name>
    <dbReference type="NCBI Taxonomy" id="187145"/>
    <lineage>
        <taxon>Bacteria</taxon>
        <taxon>Pseudomonadati</taxon>
        <taxon>Calditrichota</taxon>
        <taxon>Calditrichia</taxon>
        <taxon>Calditrichales</taxon>
        <taxon>Calditrichaceae</taxon>
        <taxon>Caldithrix</taxon>
    </lineage>
</organism>
<comment type="caution">
    <text evidence="17">The sequence shown here is derived from an EMBL/GenBank/DDBJ whole genome shotgun (WGS) entry which is preliminary data.</text>
</comment>
<dbReference type="GO" id="GO:0009098">
    <property type="term" value="P:L-leucine biosynthetic process"/>
    <property type="evidence" value="ECO:0007669"/>
    <property type="project" value="UniProtKB-UniRule"/>
</dbReference>
<evidence type="ECO:0000256" key="10">
    <source>
        <dbReference type="ARBA" id="ARBA00023002"/>
    </source>
</evidence>
<comment type="catalytic activity">
    <reaction evidence="1 14 15">
        <text>(2R,3S)-3-isopropylmalate + NAD(+) = 4-methyl-2-oxopentanoate + CO2 + NADH</text>
        <dbReference type="Rhea" id="RHEA:32271"/>
        <dbReference type="ChEBI" id="CHEBI:16526"/>
        <dbReference type="ChEBI" id="CHEBI:17865"/>
        <dbReference type="ChEBI" id="CHEBI:35121"/>
        <dbReference type="ChEBI" id="CHEBI:57540"/>
        <dbReference type="ChEBI" id="CHEBI:57945"/>
        <dbReference type="EC" id="1.1.1.85"/>
    </reaction>
</comment>
<protein>
    <recommendedName>
        <fullName evidence="14">3-isopropylmalate dehydrogenase</fullName>
        <ecNumber evidence="14">1.1.1.85</ecNumber>
    </recommendedName>
    <alternativeName>
        <fullName evidence="14">3-IPM-DH</fullName>
    </alternativeName>
    <alternativeName>
        <fullName evidence="14">Beta-IPM dehydrogenase</fullName>
        <shortName evidence="14">IMDH</shortName>
    </alternativeName>
</protein>
<keyword evidence="7 14" id="KW-0028">Amino-acid biosynthesis</keyword>
<evidence type="ECO:0000313" key="17">
    <source>
        <dbReference type="EMBL" id="HED09485.1"/>
    </source>
</evidence>
<feature type="binding site" evidence="14">
    <location>
        <position position="247"/>
    </location>
    <ligand>
        <name>Mg(2+)</name>
        <dbReference type="ChEBI" id="CHEBI:18420"/>
    </ligand>
</feature>
<dbReference type="HAMAP" id="MF_01033">
    <property type="entry name" value="LeuB_type1"/>
    <property type="match status" value="1"/>
</dbReference>
<keyword evidence="13 14" id="KW-0100">Branched-chain amino acid biosynthesis</keyword>
<dbReference type="GO" id="GO:0000287">
    <property type="term" value="F:magnesium ion binding"/>
    <property type="evidence" value="ECO:0007669"/>
    <property type="project" value="InterPro"/>
</dbReference>
<dbReference type="EMBL" id="DRLD01000065">
    <property type="protein sequence ID" value="HED09485.1"/>
    <property type="molecule type" value="Genomic_DNA"/>
</dbReference>
<keyword evidence="10 14" id="KW-0560">Oxidoreductase</keyword>
<dbReference type="GO" id="GO:0005829">
    <property type="term" value="C:cytosol"/>
    <property type="evidence" value="ECO:0007669"/>
    <property type="project" value="TreeGrafter"/>
</dbReference>
<dbReference type="GO" id="GO:0003862">
    <property type="term" value="F:3-isopropylmalate dehydrogenase activity"/>
    <property type="evidence" value="ECO:0007669"/>
    <property type="project" value="UniProtKB-UniRule"/>
</dbReference>
<keyword evidence="12 14" id="KW-0464">Manganese</keyword>
<feature type="binding site" evidence="14">
    <location>
        <position position="243"/>
    </location>
    <ligand>
        <name>Mg(2+)</name>
        <dbReference type="ChEBI" id="CHEBI:18420"/>
    </ligand>
</feature>
<dbReference type="GO" id="GO:0051287">
    <property type="term" value="F:NAD binding"/>
    <property type="evidence" value="ECO:0007669"/>
    <property type="project" value="InterPro"/>
</dbReference>
<comment type="similarity">
    <text evidence="4 14">Belongs to the isocitrate and isopropylmalate dehydrogenases family. LeuB type 1 subfamily.</text>
</comment>
<feature type="binding site" evidence="14">
    <location>
        <position position="106"/>
    </location>
    <ligand>
        <name>substrate</name>
    </ligand>
</feature>
<evidence type="ECO:0000256" key="15">
    <source>
        <dbReference type="RuleBase" id="RU004445"/>
    </source>
</evidence>
<feature type="site" description="Important for catalysis" evidence="14">
    <location>
        <position position="141"/>
    </location>
</feature>
<keyword evidence="6 14" id="KW-0432">Leucine biosynthesis</keyword>
<dbReference type="EC" id="1.1.1.85" evidence="14"/>
<evidence type="ECO:0000256" key="8">
    <source>
        <dbReference type="ARBA" id="ARBA00022723"/>
    </source>
</evidence>